<dbReference type="SMART" id="SM00228">
    <property type="entry name" value="PDZ"/>
    <property type="match status" value="1"/>
</dbReference>
<dbReference type="SUPFAM" id="SSF50494">
    <property type="entry name" value="Trypsin-like serine proteases"/>
    <property type="match status" value="1"/>
</dbReference>
<evidence type="ECO:0000259" key="6">
    <source>
        <dbReference type="SMART" id="SM00228"/>
    </source>
</evidence>
<evidence type="ECO:0000256" key="5">
    <source>
        <dbReference type="SAM" id="Phobius"/>
    </source>
</evidence>
<feature type="compositionally biased region" description="Pro residues" evidence="4">
    <location>
        <begin position="28"/>
        <end position="57"/>
    </location>
</feature>
<dbReference type="InterPro" id="IPR009003">
    <property type="entry name" value="Peptidase_S1_PA"/>
</dbReference>
<evidence type="ECO:0000313" key="8">
    <source>
        <dbReference type="Proteomes" id="UP000642993"/>
    </source>
</evidence>
<dbReference type="PANTHER" id="PTHR43343:SF3">
    <property type="entry name" value="PROTEASE DO-LIKE 8, CHLOROPLASTIC"/>
    <property type="match status" value="1"/>
</dbReference>
<evidence type="ECO:0000256" key="2">
    <source>
        <dbReference type="ARBA" id="ARBA00022670"/>
    </source>
</evidence>
<proteinExistence type="inferred from homology"/>
<dbReference type="PRINTS" id="PR00834">
    <property type="entry name" value="PROTEASES2C"/>
</dbReference>
<evidence type="ECO:0000256" key="4">
    <source>
        <dbReference type="SAM" id="MobiDB-lite"/>
    </source>
</evidence>
<keyword evidence="5" id="KW-0812">Transmembrane</keyword>
<dbReference type="EMBL" id="JACYWE010000003">
    <property type="protein sequence ID" value="MBD8506096.1"/>
    <property type="molecule type" value="Genomic_DNA"/>
</dbReference>
<evidence type="ECO:0000256" key="1">
    <source>
        <dbReference type="ARBA" id="ARBA00010541"/>
    </source>
</evidence>
<feature type="transmembrane region" description="Helical" evidence="5">
    <location>
        <begin position="73"/>
        <end position="97"/>
    </location>
</feature>
<comment type="caution">
    <text evidence="7">The sequence shown here is derived from an EMBL/GenBank/DDBJ whole genome shotgun (WGS) entry which is preliminary data.</text>
</comment>
<keyword evidence="3" id="KW-0378">Hydrolase</keyword>
<dbReference type="SUPFAM" id="SSF50156">
    <property type="entry name" value="PDZ domain-like"/>
    <property type="match status" value="1"/>
</dbReference>
<dbReference type="Proteomes" id="UP000642993">
    <property type="component" value="Unassembled WGS sequence"/>
</dbReference>
<dbReference type="PANTHER" id="PTHR43343">
    <property type="entry name" value="PEPTIDASE S12"/>
    <property type="match status" value="1"/>
</dbReference>
<dbReference type="AlphaFoldDB" id="A0A927JBA4"/>
<reference evidence="7" key="1">
    <citation type="submission" date="2020-09" db="EMBL/GenBank/DDBJ databases">
        <title>Hoyosella lacisalsi sp. nov., a halotolerant actinobacterium isolated from soil of Lake Gudzhirganskoe.</title>
        <authorList>
            <person name="Yang Q."/>
            <person name="Guo P.Y."/>
            <person name="Liu S.W."/>
            <person name="Li F.N."/>
            <person name="Sun C.H."/>
        </authorList>
    </citation>
    <scope>NUCLEOTIDE SEQUENCE</scope>
    <source>
        <strain evidence="7">G463</strain>
    </source>
</reference>
<feature type="domain" description="PDZ" evidence="6">
    <location>
        <begin position="340"/>
        <end position="412"/>
    </location>
</feature>
<dbReference type="InterPro" id="IPR001940">
    <property type="entry name" value="Peptidase_S1C"/>
</dbReference>
<feature type="region of interest" description="Disordered" evidence="4">
    <location>
        <begin position="101"/>
        <end position="125"/>
    </location>
</feature>
<dbReference type="GO" id="GO:0004252">
    <property type="term" value="F:serine-type endopeptidase activity"/>
    <property type="evidence" value="ECO:0007669"/>
    <property type="project" value="InterPro"/>
</dbReference>
<evidence type="ECO:0000256" key="3">
    <source>
        <dbReference type="ARBA" id="ARBA00022801"/>
    </source>
</evidence>
<dbReference type="InterPro" id="IPR001478">
    <property type="entry name" value="PDZ"/>
</dbReference>
<dbReference type="Gene3D" id="2.30.42.10">
    <property type="match status" value="1"/>
</dbReference>
<dbReference type="InterPro" id="IPR051201">
    <property type="entry name" value="Chloro_Bact_Ser_Proteases"/>
</dbReference>
<dbReference type="InterPro" id="IPR036034">
    <property type="entry name" value="PDZ_sf"/>
</dbReference>
<dbReference type="RefSeq" id="WP_192038566.1">
    <property type="nucleotide sequence ID" value="NZ_JACYWE010000003.1"/>
</dbReference>
<keyword evidence="8" id="KW-1185">Reference proteome</keyword>
<keyword evidence="2" id="KW-0645">Protease</keyword>
<gene>
    <name evidence="7" type="ORF">HT102_06330</name>
</gene>
<accession>A0A927JBA4</accession>
<dbReference type="Pfam" id="PF13365">
    <property type="entry name" value="Trypsin_2"/>
    <property type="match status" value="1"/>
</dbReference>
<dbReference type="InterPro" id="IPR043504">
    <property type="entry name" value="Peptidase_S1_PA_chymotrypsin"/>
</dbReference>
<dbReference type="Gene3D" id="2.40.10.10">
    <property type="entry name" value="Trypsin-like serine proteases"/>
    <property type="match status" value="2"/>
</dbReference>
<dbReference type="Pfam" id="PF13180">
    <property type="entry name" value="PDZ_2"/>
    <property type="match status" value="1"/>
</dbReference>
<name>A0A927JBA4_9ACTN</name>
<feature type="region of interest" description="Disordered" evidence="4">
    <location>
        <begin position="1"/>
        <end position="69"/>
    </location>
</feature>
<evidence type="ECO:0000313" key="7">
    <source>
        <dbReference type="EMBL" id="MBD8506096.1"/>
    </source>
</evidence>
<keyword evidence="5" id="KW-0472">Membrane</keyword>
<protein>
    <submittedName>
        <fullName evidence="7">Trypsin-like peptidase domain-containing protein</fullName>
    </submittedName>
</protein>
<comment type="similarity">
    <text evidence="1">Belongs to the peptidase S1C family.</text>
</comment>
<keyword evidence="5" id="KW-1133">Transmembrane helix</keyword>
<organism evidence="7 8">
    <name type="scientific">Lolliginicoccus lacisalsi</name>
    <dbReference type="NCBI Taxonomy" id="2742202"/>
    <lineage>
        <taxon>Bacteria</taxon>
        <taxon>Bacillati</taxon>
        <taxon>Actinomycetota</taxon>
        <taxon>Actinomycetes</taxon>
        <taxon>Mycobacteriales</taxon>
        <taxon>Hoyosellaceae</taxon>
        <taxon>Lolliginicoccus</taxon>
    </lineage>
</organism>
<dbReference type="GO" id="GO:0006508">
    <property type="term" value="P:proteolysis"/>
    <property type="evidence" value="ECO:0007669"/>
    <property type="project" value="UniProtKB-KW"/>
</dbReference>
<sequence>MTYGADGTPAGGNPPGNDPRHGLGNPPRNYPPMGATPPPGGPPPGYPQAGPPPPGTPAQPSAEQQRPRSRAPWFLVGALVIALASGLVGGLVGAGIAGREGSSAQTAPFGGQLPSVADPAEEAPRGSVQWAAERVLPSVVKIDVDTVSASGSGSGVILSSDGVILTNNHVVAGSDGTVDVAFNDGSVAPGRVIAGDAQFDIAVVQVEGRTDLTPVEIGSSGALNVGQPVVAIGSPLGLSATVTTGIVSALNRPVYAGGETAEETSVIDAIQTDAAINPGNSGGALVNLNGELVGVNTAIATLGRAGMGQGGSIGLGFSIPIDQAKRVADELLATGEVRKATLGVLVDMRDPERGALVTEIVPDGAAEQAGIPPGAVVVGLDDRPITTATALIAAVRSQVPGDVVEISWIPPDGGALQRAQVELREG</sequence>